<feature type="transmembrane region" description="Helical" evidence="1">
    <location>
        <begin position="96"/>
        <end position="120"/>
    </location>
</feature>
<feature type="transmembrane region" description="Helical" evidence="1">
    <location>
        <begin position="132"/>
        <end position="153"/>
    </location>
</feature>
<keyword evidence="1" id="KW-0812">Transmembrane</keyword>
<dbReference type="AlphaFoldDB" id="A0A1F5CBW5"/>
<evidence type="ECO:0008006" key="4">
    <source>
        <dbReference type="Google" id="ProtNLM"/>
    </source>
</evidence>
<proteinExistence type="predicted"/>
<comment type="caution">
    <text evidence="2">The sequence shown here is derived from an EMBL/GenBank/DDBJ whole genome shotgun (WGS) entry which is preliminary data.</text>
</comment>
<dbReference type="Proteomes" id="UP000177197">
    <property type="component" value="Unassembled WGS sequence"/>
</dbReference>
<protein>
    <recommendedName>
        <fullName evidence="4">Rod shape-determining protein MreD</fullName>
    </recommendedName>
</protein>
<feature type="transmembrane region" description="Helical" evidence="1">
    <location>
        <begin position="31"/>
        <end position="57"/>
    </location>
</feature>
<keyword evidence="1" id="KW-0472">Membrane</keyword>
<accession>A0A1F5CBW5</accession>
<organism evidence="2 3">
    <name type="scientific">Candidatus Azambacteria bacterium RIFCSPLOWO2_02_FULL_44_14</name>
    <dbReference type="NCBI Taxonomy" id="1797306"/>
    <lineage>
        <taxon>Bacteria</taxon>
        <taxon>Candidatus Azamiibacteriota</taxon>
    </lineage>
</organism>
<dbReference type="EMBL" id="MEYV01000010">
    <property type="protein sequence ID" value="OGD40314.1"/>
    <property type="molecule type" value="Genomic_DNA"/>
</dbReference>
<evidence type="ECO:0000313" key="2">
    <source>
        <dbReference type="EMBL" id="OGD40314.1"/>
    </source>
</evidence>
<evidence type="ECO:0000313" key="3">
    <source>
        <dbReference type="Proteomes" id="UP000177197"/>
    </source>
</evidence>
<reference evidence="2 3" key="1">
    <citation type="journal article" date="2016" name="Nat. Commun.">
        <title>Thousands of microbial genomes shed light on interconnected biogeochemical processes in an aquifer system.</title>
        <authorList>
            <person name="Anantharaman K."/>
            <person name="Brown C.T."/>
            <person name="Hug L.A."/>
            <person name="Sharon I."/>
            <person name="Castelle C.J."/>
            <person name="Probst A.J."/>
            <person name="Thomas B.C."/>
            <person name="Singh A."/>
            <person name="Wilkins M.J."/>
            <person name="Karaoz U."/>
            <person name="Brodie E.L."/>
            <person name="Williams K.H."/>
            <person name="Hubbard S.S."/>
            <person name="Banfield J.F."/>
        </authorList>
    </citation>
    <scope>NUCLEOTIDE SEQUENCE [LARGE SCALE GENOMIC DNA]</scope>
</reference>
<name>A0A1F5CBW5_9BACT</name>
<gene>
    <name evidence="2" type="ORF">A3I30_03410</name>
</gene>
<sequence>MRKFFLFIILLACAIIQLSFLNPSYMGVNLILAFVIALALTQEISFTLPAVWFAGFIIDLNKTLYFGISSLVFITLVVIITLGHRFFLSSRRIKNIIILGILAVIIERILFLVFVNLAVLLKEGFYESPASFFNTFGFLLELIITPIIILGFFKLLFKDSVQEFKQEWQKNYQIFK</sequence>
<evidence type="ECO:0000256" key="1">
    <source>
        <dbReference type="SAM" id="Phobius"/>
    </source>
</evidence>
<feature type="transmembrane region" description="Helical" evidence="1">
    <location>
        <begin position="64"/>
        <end position="84"/>
    </location>
</feature>
<keyword evidence="1" id="KW-1133">Transmembrane helix</keyword>